<proteinExistence type="predicted"/>
<name>A0A0A9GGT5_ARUDO</name>
<accession>A0A0A9GGT5</accession>
<dbReference type="AlphaFoldDB" id="A0A0A9GGT5"/>
<organism evidence="1">
    <name type="scientific">Arundo donax</name>
    <name type="common">Giant reed</name>
    <name type="synonym">Donax arundinaceus</name>
    <dbReference type="NCBI Taxonomy" id="35708"/>
    <lineage>
        <taxon>Eukaryota</taxon>
        <taxon>Viridiplantae</taxon>
        <taxon>Streptophyta</taxon>
        <taxon>Embryophyta</taxon>
        <taxon>Tracheophyta</taxon>
        <taxon>Spermatophyta</taxon>
        <taxon>Magnoliopsida</taxon>
        <taxon>Liliopsida</taxon>
        <taxon>Poales</taxon>
        <taxon>Poaceae</taxon>
        <taxon>PACMAD clade</taxon>
        <taxon>Arundinoideae</taxon>
        <taxon>Arundineae</taxon>
        <taxon>Arundo</taxon>
    </lineage>
</organism>
<dbReference type="EMBL" id="GBRH01177998">
    <property type="protein sequence ID" value="JAE19898.1"/>
    <property type="molecule type" value="Transcribed_RNA"/>
</dbReference>
<evidence type="ECO:0000313" key="1">
    <source>
        <dbReference type="EMBL" id="JAE19898.1"/>
    </source>
</evidence>
<reference evidence="1" key="1">
    <citation type="submission" date="2014-09" db="EMBL/GenBank/DDBJ databases">
        <authorList>
            <person name="Magalhaes I.L.F."/>
            <person name="Oliveira U."/>
            <person name="Santos F.R."/>
            <person name="Vidigal T.H.D.A."/>
            <person name="Brescovit A.D."/>
            <person name="Santos A.J."/>
        </authorList>
    </citation>
    <scope>NUCLEOTIDE SEQUENCE</scope>
    <source>
        <tissue evidence="1">Shoot tissue taken approximately 20 cm above the soil surface</tissue>
    </source>
</reference>
<reference evidence="1" key="2">
    <citation type="journal article" date="2015" name="Data Brief">
        <title>Shoot transcriptome of the giant reed, Arundo donax.</title>
        <authorList>
            <person name="Barrero R.A."/>
            <person name="Guerrero F.D."/>
            <person name="Moolhuijzen P."/>
            <person name="Goolsby J.A."/>
            <person name="Tidwell J."/>
            <person name="Bellgard S.E."/>
            <person name="Bellgard M.I."/>
        </authorList>
    </citation>
    <scope>NUCLEOTIDE SEQUENCE</scope>
    <source>
        <tissue evidence="1">Shoot tissue taken approximately 20 cm above the soil surface</tissue>
    </source>
</reference>
<protein>
    <submittedName>
        <fullName evidence="1">Uncharacterized protein</fullName>
    </submittedName>
</protein>
<sequence>MRKGITKFLEEESLPPLLFLLRVQEAGTNLLLPSSNACYLASLDPFVPLLVPLMNSEVKKITG</sequence>